<reference evidence="1 2" key="1">
    <citation type="submission" date="2006-04" db="EMBL/GenBank/DDBJ databases">
        <authorList>
            <person name="Nierman W.C."/>
        </authorList>
    </citation>
    <scope>NUCLEOTIDE SEQUENCE [LARGE SCALE GENOMIC DNA]</scope>
    <source>
        <strain evidence="1 2">DW4/3-1</strain>
    </source>
</reference>
<comment type="caution">
    <text evidence="1">The sequence shown here is derived from an EMBL/GenBank/DDBJ whole genome shotgun (WGS) entry which is preliminary data.</text>
</comment>
<sequence>MSVLWDDLAAVFFLSREKPPTREPLARLVALAGVQNPRMDSRVEGLLTGTWAGLACECSVAEREDYRLLWISFGQGLFRDRISPRPDDELLESEPGLQLVHAFRDTCDALAADTGMLLTHNWQATDEWLAEQEWAVAGLFSLHLRSLGIGLLYLNSERVQAQSSQPRLDAHDQLPAQRGRLYFSGRGRDRWL</sequence>
<proteinExistence type="predicted"/>
<dbReference type="OrthoDB" id="10017185at2"/>
<dbReference type="EMBL" id="AAMD01000061">
    <property type="protein sequence ID" value="EAU66215.1"/>
    <property type="molecule type" value="Genomic_DNA"/>
</dbReference>
<organism evidence="1 2">
    <name type="scientific">Stigmatella aurantiaca (strain DW4/3-1)</name>
    <dbReference type="NCBI Taxonomy" id="378806"/>
    <lineage>
        <taxon>Bacteria</taxon>
        <taxon>Pseudomonadati</taxon>
        <taxon>Myxococcota</taxon>
        <taxon>Myxococcia</taxon>
        <taxon>Myxococcales</taxon>
        <taxon>Cystobacterineae</taxon>
        <taxon>Archangiaceae</taxon>
        <taxon>Stigmatella</taxon>
    </lineage>
</organism>
<protein>
    <submittedName>
        <fullName evidence="1">Uncharacterized protein</fullName>
    </submittedName>
</protein>
<evidence type="ECO:0000313" key="1">
    <source>
        <dbReference type="EMBL" id="EAU66215.1"/>
    </source>
</evidence>
<name>Q090S2_STIAD</name>
<gene>
    <name evidence="1" type="ORF">STIAU_8256</name>
</gene>
<dbReference type="RefSeq" id="WP_002614237.1">
    <property type="nucleotide sequence ID" value="NC_014623.1"/>
</dbReference>
<dbReference type="Proteomes" id="UP000032702">
    <property type="component" value="Unassembled WGS sequence"/>
</dbReference>
<accession>Q090S2</accession>
<dbReference type="AlphaFoldDB" id="Q090S2"/>
<evidence type="ECO:0000313" key="2">
    <source>
        <dbReference type="Proteomes" id="UP000032702"/>
    </source>
</evidence>